<keyword evidence="4" id="KW-1185">Reference proteome</keyword>
<dbReference type="SUPFAM" id="SSF140931">
    <property type="entry name" value="Fic-like"/>
    <property type="match status" value="1"/>
</dbReference>
<sequence length="335" mass="38750">MKSLLKNAREQKGLKTRELAQLAEIDQALISKFESGTRKPTKEQISKLAQLLEIDYETLMIAWLKEKILYEIGDEEFALKALLLAEQEIHNNEKEINTILSPSIRTTLDEIEILKNKIQSFNHFELRKISKTLELDFIFKSIRLNGNSLTLEETKSVINDGSTIAGKSIQNHLEAINFSETTLYIKDLSQKKTSINEKELIFIHNLIFKGIGNENSGKYKNDSLIIREMNLFFNWYESHKNNLHPIILASEAHLKVLEISPFENGNLQISNLILNWILLQHDYVYASVEENQNAIDEYLSIIEESKIKNDKSIFINHILKIEKENLQKAIQLVEK</sequence>
<dbReference type="InterPro" id="IPR036597">
    <property type="entry name" value="Fido-like_dom_sf"/>
</dbReference>
<dbReference type="InterPro" id="IPR040198">
    <property type="entry name" value="Fido_containing"/>
</dbReference>
<evidence type="ECO:0000259" key="1">
    <source>
        <dbReference type="PROSITE" id="PS50943"/>
    </source>
</evidence>
<dbReference type="SMART" id="SM00530">
    <property type="entry name" value="HTH_XRE"/>
    <property type="match status" value="1"/>
</dbReference>
<feature type="domain" description="Fido" evidence="2">
    <location>
        <begin position="195"/>
        <end position="320"/>
    </location>
</feature>
<evidence type="ECO:0000313" key="3">
    <source>
        <dbReference type="EMBL" id="AXB57422.1"/>
    </source>
</evidence>
<gene>
    <name evidence="3" type="ORF">HYN86_12785</name>
</gene>
<dbReference type="Gene3D" id="1.10.260.40">
    <property type="entry name" value="lambda repressor-like DNA-binding domains"/>
    <property type="match status" value="1"/>
</dbReference>
<accession>A0A344LU30</accession>
<dbReference type="InterPro" id="IPR010982">
    <property type="entry name" value="Lambda_DNA-bd_dom_sf"/>
</dbReference>
<dbReference type="AlphaFoldDB" id="A0A344LU30"/>
<proteinExistence type="predicted"/>
<feature type="domain" description="HTH cro/C1-type" evidence="1">
    <location>
        <begin position="5"/>
        <end position="59"/>
    </location>
</feature>
<reference evidence="3 4" key="1">
    <citation type="submission" date="2018-06" db="EMBL/GenBank/DDBJ databases">
        <title>Genome sequencing of Flavobacterium.</title>
        <authorList>
            <person name="Baek M.-G."/>
            <person name="Yi H."/>
        </authorList>
    </citation>
    <scope>NUCLEOTIDE SEQUENCE [LARGE SCALE GENOMIC DNA]</scope>
    <source>
        <strain evidence="3 4">HYN0086</strain>
    </source>
</reference>
<protein>
    <submittedName>
        <fullName evidence="3">DNA-binding protein</fullName>
    </submittedName>
</protein>
<dbReference type="Gene3D" id="1.10.3290.10">
    <property type="entry name" value="Fido-like domain"/>
    <property type="match status" value="1"/>
</dbReference>
<dbReference type="RefSeq" id="WP_113678375.1">
    <property type="nucleotide sequence ID" value="NZ_CP030261.1"/>
</dbReference>
<dbReference type="PANTHER" id="PTHR13504">
    <property type="entry name" value="FIDO DOMAIN-CONTAINING PROTEIN DDB_G0283145"/>
    <property type="match status" value="1"/>
</dbReference>
<dbReference type="PROSITE" id="PS50943">
    <property type="entry name" value="HTH_CROC1"/>
    <property type="match status" value="1"/>
</dbReference>
<dbReference type="Proteomes" id="UP000251561">
    <property type="component" value="Chromosome"/>
</dbReference>
<dbReference type="EMBL" id="CP030261">
    <property type="protein sequence ID" value="AXB57422.1"/>
    <property type="molecule type" value="Genomic_DNA"/>
</dbReference>
<evidence type="ECO:0000259" key="2">
    <source>
        <dbReference type="PROSITE" id="PS51459"/>
    </source>
</evidence>
<evidence type="ECO:0000313" key="4">
    <source>
        <dbReference type="Proteomes" id="UP000251561"/>
    </source>
</evidence>
<dbReference type="PANTHER" id="PTHR13504:SF38">
    <property type="entry name" value="FIDO DOMAIN-CONTAINING PROTEIN"/>
    <property type="match status" value="1"/>
</dbReference>
<dbReference type="KEGG" id="ffl:HYN86_12785"/>
<dbReference type="SUPFAM" id="SSF47413">
    <property type="entry name" value="lambda repressor-like DNA-binding domains"/>
    <property type="match status" value="1"/>
</dbReference>
<keyword evidence="3" id="KW-0238">DNA-binding</keyword>
<organism evidence="3 4">
    <name type="scientific">Flavobacterium fluviale</name>
    <dbReference type="NCBI Taxonomy" id="2249356"/>
    <lineage>
        <taxon>Bacteria</taxon>
        <taxon>Pseudomonadati</taxon>
        <taxon>Bacteroidota</taxon>
        <taxon>Flavobacteriia</taxon>
        <taxon>Flavobacteriales</taxon>
        <taxon>Flavobacteriaceae</taxon>
        <taxon>Flavobacterium</taxon>
    </lineage>
</organism>
<dbReference type="Pfam" id="PF01381">
    <property type="entry name" value="HTH_3"/>
    <property type="match status" value="1"/>
</dbReference>
<name>A0A344LU30_9FLAO</name>
<dbReference type="PROSITE" id="PS51459">
    <property type="entry name" value="FIDO"/>
    <property type="match status" value="1"/>
</dbReference>
<dbReference type="GO" id="GO:0003677">
    <property type="term" value="F:DNA binding"/>
    <property type="evidence" value="ECO:0007669"/>
    <property type="project" value="UniProtKB-KW"/>
</dbReference>
<dbReference type="InterPro" id="IPR001387">
    <property type="entry name" value="Cro/C1-type_HTH"/>
</dbReference>
<dbReference type="OrthoDB" id="9814400at2"/>
<dbReference type="Pfam" id="PF02661">
    <property type="entry name" value="Fic"/>
    <property type="match status" value="1"/>
</dbReference>
<dbReference type="CDD" id="cd00093">
    <property type="entry name" value="HTH_XRE"/>
    <property type="match status" value="1"/>
</dbReference>
<dbReference type="InterPro" id="IPR003812">
    <property type="entry name" value="Fido"/>
</dbReference>